<dbReference type="EMBL" id="JAYMYS010000033">
    <property type="protein sequence ID" value="KAK7376074.1"/>
    <property type="molecule type" value="Genomic_DNA"/>
</dbReference>
<organism evidence="1 2">
    <name type="scientific">Psophocarpus tetragonolobus</name>
    <name type="common">Winged bean</name>
    <name type="synonym">Dolichos tetragonolobus</name>
    <dbReference type="NCBI Taxonomy" id="3891"/>
    <lineage>
        <taxon>Eukaryota</taxon>
        <taxon>Viridiplantae</taxon>
        <taxon>Streptophyta</taxon>
        <taxon>Embryophyta</taxon>
        <taxon>Tracheophyta</taxon>
        <taxon>Spermatophyta</taxon>
        <taxon>Magnoliopsida</taxon>
        <taxon>eudicotyledons</taxon>
        <taxon>Gunneridae</taxon>
        <taxon>Pentapetalae</taxon>
        <taxon>rosids</taxon>
        <taxon>fabids</taxon>
        <taxon>Fabales</taxon>
        <taxon>Fabaceae</taxon>
        <taxon>Papilionoideae</taxon>
        <taxon>50 kb inversion clade</taxon>
        <taxon>NPAAA clade</taxon>
        <taxon>indigoferoid/millettioid clade</taxon>
        <taxon>Phaseoleae</taxon>
        <taxon>Psophocarpus</taxon>
    </lineage>
</organism>
<reference evidence="1 2" key="1">
    <citation type="submission" date="2024-01" db="EMBL/GenBank/DDBJ databases">
        <title>The genomes of 5 underutilized Papilionoideae crops provide insights into root nodulation and disease resistanc.</title>
        <authorList>
            <person name="Jiang F."/>
        </authorList>
    </citation>
    <scope>NUCLEOTIDE SEQUENCE [LARGE SCALE GENOMIC DNA]</scope>
    <source>
        <strain evidence="1">DUOXIRENSHENG_FW03</strain>
        <tissue evidence="1">Leaves</tissue>
    </source>
</reference>
<gene>
    <name evidence="1" type="ORF">VNO78_34926</name>
</gene>
<keyword evidence="2" id="KW-1185">Reference proteome</keyword>
<comment type="caution">
    <text evidence="1">The sequence shown here is derived from an EMBL/GenBank/DDBJ whole genome shotgun (WGS) entry which is preliminary data.</text>
</comment>
<name>A0AAN9NT30_PSOTE</name>
<protein>
    <submittedName>
        <fullName evidence="1">Uncharacterized protein</fullName>
    </submittedName>
</protein>
<evidence type="ECO:0000313" key="2">
    <source>
        <dbReference type="Proteomes" id="UP001386955"/>
    </source>
</evidence>
<accession>A0AAN9NT30</accession>
<sequence length="79" mass="9103">MAAITVMVSSKTFKLQTLFLRPVKKSGHVTPKGKHAFLFQKGEAQWHSREEQKIDREYDVVVVSFDGGYISDFEFDYSD</sequence>
<dbReference type="AlphaFoldDB" id="A0AAN9NT30"/>
<evidence type="ECO:0000313" key="1">
    <source>
        <dbReference type="EMBL" id="KAK7376074.1"/>
    </source>
</evidence>
<proteinExistence type="predicted"/>
<dbReference type="Proteomes" id="UP001386955">
    <property type="component" value="Unassembled WGS sequence"/>
</dbReference>